<accession>D5MN94</accession>
<dbReference type="Proteomes" id="UP000006898">
    <property type="component" value="Chromosome"/>
</dbReference>
<dbReference type="SUPFAM" id="SSF48295">
    <property type="entry name" value="TrpR-like"/>
    <property type="match status" value="1"/>
</dbReference>
<protein>
    <submittedName>
        <fullName evidence="1">Transposase</fullName>
    </submittedName>
</protein>
<reference evidence="1 2" key="1">
    <citation type="journal article" date="2010" name="Nature">
        <title>Nitrite-driven anaerobic methane oxidation by oxygenic bacteria.</title>
        <authorList>
            <person name="Ettwig K.F."/>
            <person name="Butler M.K."/>
            <person name="Le Paslier D."/>
            <person name="Pelletier E."/>
            <person name="Mangenot S."/>
            <person name="Kuypers M.M.M."/>
            <person name="Schreiber F."/>
            <person name="Dutilh B.E."/>
            <person name="Zedelius J."/>
            <person name="de Beer D."/>
            <person name="Gloerich J."/>
            <person name="Wessels H.J.C.T."/>
            <person name="van Allen T."/>
            <person name="Luesken F."/>
            <person name="Wu M."/>
            <person name="van de Pas-Schoonen K.T."/>
            <person name="Op den Camp H.J.M."/>
            <person name="Janssen-Megens E.M."/>
            <person name="Francoijs K-J."/>
            <person name="Stunnenberg H."/>
            <person name="Weissenbach J."/>
            <person name="Jetten M.S.M."/>
            <person name="Strous M."/>
        </authorList>
    </citation>
    <scope>NUCLEOTIDE SEQUENCE [LARGE SCALE GENOMIC DNA]</scope>
</reference>
<sequence>MKNRKTYDGSFKAKVVTELIYGNKSLTELAAQYNLHPNQIKNWKSALLKQAASLLEDKRRTEKQKE</sequence>
<proteinExistence type="predicted"/>
<evidence type="ECO:0000313" key="2">
    <source>
        <dbReference type="Proteomes" id="UP000006898"/>
    </source>
</evidence>
<dbReference type="GO" id="GO:0043565">
    <property type="term" value="F:sequence-specific DNA binding"/>
    <property type="evidence" value="ECO:0007669"/>
    <property type="project" value="InterPro"/>
</dbReference>
<dbReference type="Gene3D" id="1.10.10.10">
    <property type="entry name" value="Winged helix-like DNA-binding domain superfamily/Winged helix DNA-binding domain"/>
    <property type="match status" value="1"/>
</dbReference>
<organism evidence="1 2">
    <name type="scientific">Methylomirabilis oxygeniifera</name>
    <dbReference type="NCBI Taxonomy" id="671143"/>
    <lineage>
        <taxon>Bacteria</taxon>
        <taxon>Candidatus Methylomirabilota</taxon>
        <taxon>Candidatus Methylomirabilia</taxon>
        <taxon>Candidatus Methylomirabilales</taxon>
        <taxon>Candidatus Methylomirabilaceae</taxon>
        <taxon>Candidatus Methylomirabilis</taxon>
    </lineage>
</organism>
<dbReference type="InterPro" id="IPR002514">
    <property type="entry name" value="Transposase_8"/>
</dbReference>
<dbReference type="HOGENOM" id="CLU_027402_36_3_0"/>
<dbReference type="EMBL" id="FP565575">
    <property type="protein sequence ID" value="CBE70236.1"/>
    <property type="molecule type" value="Genomic_DNA"/>
</dbReference>
<dbReference type="GO" id="GO:0006313">
    <property type="term" value="P:DNA transposition"/>
    <property type="evidence" value="ECO:0007669"/>
    <property type="project" value="InterPro"/>
</dbReference>
<evidence type="ECO:0000313" key="1">
    <source>
        <dbReference type="EMBL" id="CBE70236.1"/>
    </source>
</evidence>
<dbReference type="eggNOG" id="COG2963">
    <property type="taxonomic scope" value="Bacteria"/>
</dbReference>
<dbReference type="AlphaFoldDB" id="D5MN94"/>
<dbReference type="Pfam" id="PF01527">
    <property type="entry name" value="HTH_Tnp_1"/>
    <property type="match status" value="1"/>
</dbReference>
<dbReference type="KEGG" id="mox:DAMO_3163"/>
<dbReference type="InterPro" id="IPR010921">
    <property type="entry name" value="Trp_repressor/repl_initiator"/>
</dbReference>
<dbReference type="InterPro" id="IPR036388">
    <property type="entry name" value="WH-like_DNA-bd_sf"/>
</dbReference>
<name>D5MN94_METO1</name>
<gene>
    <name evidence="1" type="ORF">DAMO_3163</name>
</gene>
<dbReference type="GO" id="GO:0004803">
    <property type="term" value="F:transposase activity"/>
    <property type="evidence" value="ECO:0007669"/>
    <property type="project" value="InterPro"/>
</dbReference>